<keyword evidence="1" id="KW-0732">Signal</keyword>
<organism evidence="3 4">
    <name type="scientific">Faecalispora sporosphaeroides</name>
    <dbReference type="NCBI Taxonomy" id="1549"/>
    <lineage>
        <taxon>Bacteria</taxon>
        <taxon>Bacillati</taxon>
        <taxon>Bacillota</taxon>
        <taxon>Clostridia</taxon>
        <taxon>Eubacteriales</taxon>
        <taxon>Oscillospiraceae</taxon>
        <taxon>Faecalispora</taxon>
    </lineage>
</organism>
<feature type="signal peptide" evidence="1">
    <location>
        <begin position="1"/>
        <end position="27"/>
    </location>
</feature>
<protein>
    <submittedName>
        <fullName evidence="3">NisI/SpaI family lantibiotic immunity lipoprotein</fullName>
    </submittedName>
</protein>
<evidence type="ECO:0000313" key="4">
    <source>
        <dbReference type="Proteomes" id="UP000754750"/>
    </source>
</evidence>
<dbReference type="AlphaFoldDB" id="A0A928KVG2"/>
<accession>A0A928KVG2</accession>
<dbReference type="Proteomes" id="UP000754750">
    <property type="component" value="Unassembled WGS sequence"/>
</dbReference>
<comment type="caution">
    <text evidence="3">The sequence shown here is derived from an EMBL/GenBank/DDBJ whole genome shotgun (WGS) entry which is preliminary data.</text>
</comment>
<gene>
    <name evidence="3" type="ORF">E7512_00975</name>
</gene>
<dbReference type="EMBL" id="SVNY01000001">
    <property type="protein sequence ID" value="MBE6832152.1"/>
    <property type="molecule type" value="Genomic_DNA"/>
</dbReference>
<dbReference type="Gene3D" id="2.170.150.60">
    <property type="match status" value="2"/>
</dbReference>
<sequence length="273" mass="30623">MKNRAFTLILSATVIFGLLCGCSSLNQKTELYPNDKEKCTLHSDNVTQFTYQDKSYTILNNTVAERELGSWVGSIKKFAVVDAKGRILLQQDTDTASFMTLADIADTEPNATAVIPFLNVYEPKSSTEKGVIVDANGEFHQAIYTETVKTSDQIFHFDQKQSDPFSGSFTVNPRDCTQLLRANNVYQITDQTVSEDQIGEYLDIIAQSFVFDKKTKLKIPAEDLSKIDWDGKDSEKQKRESWSYGEVYAIQNTNTAKSVAVVINSEYRIAVCL</sequence>
<dbReference type="NCBIfam" id="NF033433">
    <property type="entry name" value="NisI_immun_dup"/>
    <property type="match status" value="2"/>
</dbReference>
<feature type="domain" description="Lantibiotic immunity protein Spa1 C-terminal" evidence="2">
    <location>
        <begin position="171"/>
        <end position="270"/>
    </location>
</feature>
<dbReference type="InterPro" id="IPR040876">
    <property type="entry name" value="Spa1_C"/>
</dbReference>
<evidence type="ECO:0000256" key="1">
    <source>
        <dbReference type="SAM" id="SignalP"/>
    </source>
</evidence>
<name>A0A928KVG2_9FIRM</name>
<dbReference type="RefSeq" id="WP_326839711.1">
    <property type="nucleotide sequence ID" value="NZ_SVNY01000001.1"/>
</dbReference>
<feature type="chain" id="PRO_5038570567" evidence="1">
    <location>
        <begin position="28"/>
        <end position="273"/>
    </location>
</feature>
<dbReference type="PROSITE" id="PS51257">
    <property type="entry name" value="PROKAR_LIPOPROTEIN"/>
    <property type="match status" value="1"/>
</dbReference>
<keyword evidence="3" id="KW-0449">Lipoprotein</keyword>
<proteinExistence type="predicted"/>
<feature type="domain" description="Lantibiotic immunity protein Spa1 C-terminal" evidence="2">
    <location>
        <begin position="42"/>
        <end position="142"/>
    </location>
</feature>
<evidence type="ECO:0000259" key="2">
    <source>
        <dbReference type="Pfam" id="PF18218"/>
    </source>
</evidence>
<dbReference type="Pfam" id="PF18218">
    <property type="entry name" value="Spa1_C"/>
    <property type="match status" value="2"/>
</dbReference>
<reference evidence="3" key="1">
    <citation type="submission" date="2019-04" db="EMBL/GenBank/DDBJ databases">
        <title>Evolution of Biomass-Degrading Anaerobic Consortia Revealed by Metagenomics.</title>
        <authorList>
            <person name="Peng X."/>
        </authorList>
    </citation>
    <scope>NUCLEOTIDE SEQUENCE</scope>
    <source>
        <strain evidence="3">SIG551</strain>
    </source>
</reference>
<evidence type="ECO:0000313" key="3">
    <source>
        <dbReference type="EMBL" id="MBE6832152.1"/>
    </source>
</evidence>